<dbReference type="Proteomes" id="UP000634455">
    <property type="component" value="Unassembled WGS sequence"/>
</dbReference>
<dbReference type="RefSeq" id="WP_189638584.1">
    <property type="nucleotide sequence ID" value="NZ_BMZF01000001.1"/>
</dbReference>
<keyword evidence="2" id="KW-1185">Reference proteome</keyword>
<sequence length="94" mass="10626">MNRFILIFFVGFQGIANADPIEWPECYCTDRNGARIELGQQICMQVDGRSYTARCEMSLNVPMWREVSANECLSSSRDLGETVQPLQSALLVHP</sequence>
<reference evidence="2" key="1">
    <citation type="journal article" date="2019" name="Int. J. Syst. Evol. Microbiol.">
        <title>The Global Catalogue of Microorganisms (GCM) 10K type strain sequencing project: providing services to taxonomists for standard genome sequencing and annotation.</title>
        <authorList>
            <consortium name="The Broad Institute Genomics Platform"/>
            <consortium name="The Broad Institute Genome Sequencing Center for Infectious Disease"/>
            <person name="Wu L."/>
            <person name="Ma J."/>
        </authorList>
    </citation>
    <scope>NUCLEOTIDE SEQUENCE [LARGE SCALE GENOMIC DNA]</scope>
    <source>
        <strain evidence="2">KCTC 32465</strain>
    </source>
</reference>
<organism evidence="1 2">
    <name type="scientific">Paramylibacter ulvae</name>
    <dbReference type="NCBI Taxonomy" id="1651968"/>
    <lineage>
        <taxon>Bacteria</taxon>
        <taxon>Pseudomonadati</taxon>
        <taxon>Pseudomonadota</taxon>
        <taxon>Alphaproteobacteria</taxon>
        <taxon>Rhodobacterales</taxon>
        <taxon>Paracoccaceae</taxon>
        <taxon>Paramylibacter</taxon>
    </lineage>
</organism>
<dbReference type="EMBL" id="BMZF01000001">
    <property type="protein sequence ID" value="GHA40350.1"/>
    <property type="molecule type" value="Genomic_DNA"/>
</dbReference>
<evidence type="ECO:0000313" key="1">
    <source>
        <dbReference type="EMBL" id="GHA40350.1"/>
    </source>
</evidence>
<gene>
    <name evidence="1" type="ORF">GCM10008927_00590</name>
</gene>
<name>A0ABQ3CTI1_9RHOB</name>
<proteinExistence type="predicted"/>
<protein>
    <recommendedName>
        <fullName evidence="3">Secreted protein</fullName>
    </recommendedName>
</protein>
<accession>A0ABQ3CTI1</accession>
<evidence type="ECO:0008006" key="3">
    <source>
        <dbReference type="Google" id="ProtNLM"/>
    </source>
</evidence>
<comment type="caution">
    <text evidence="1">The sequence shown here is derived from an EMBL/GenBank/DDBJ whole genome shotgun (WGS) entry which is preliminary data.</text>
</comment>
<evidence type="ECO:0000313" key="2">
    <source>
        <dbReference type="Proteomes" id="UP000634455"/>
    </source>
</evidence>